<evidence type="ECO:0000256" key="3">
    <source>
        <dbReference type="ARBA" id="ARBA00022519"/>
    </source>
</evidence>
<dbReference type="CDD" id="cd07984">
    <property type="entry name" value="LPLAT_LABLAT-like"/>
    <property type="match status" value="1"/>
</dbReference>
<keyword evidence="4 7" id="KW-0808">Transferase</keyword>
<dbReference type="PANTHER" id="PTHR30606:SF10">
    <property type="entry name" value="PHOSPHATIDYLINOSITOL MANNOSIDE ACYLTRANSFERASE"/>
    <property type="match status" value="1"/>
</dbReference>
<name>A0A212S4J7_9PROT</name>
<protein>
    <submittedName>
        <fullName evidence="7">Lauroyl/myristoyl acyltransferase</fullName>
    </submittedName>
</protein>
<evidence type="ECO:0000256" key="6">
    <source>
        <dbReference type="ARBA" id="ARBA00023315"/>
    </source>
</evidence>
<organism evidence="7 8">
    <name type="scientific">Arboricoccus pini</name>
    <dbReference type="NCBI Taxonomy" id="1963835"/>
    <lineage>
        <taxon>Bacteria</taxon>
        <taxon>Pseudomonadati</taxon>
        <taxon>Pseudomonadota</taxon>
        <taxon>Alphaproteobacteria</taxon>
        <taxon>Geminicoccales</taxon>
        <taxon>Geminicoccaceae</taxon>
        <taxon>Arboricoccus</taxon>
    </lineage>
</organism>
<evidence type="ECO:0000313" key="7">
    <source>
        <dbReference type="EMBL" id="SNB80086.1"/>
    </source>
</evidence>
<keyword evidence="2" id="KW-1003">Cell membrane</keyword>
<dbReference type="GO" id="GO:0009247">
    <property type="term" value="P:glycolipid biosynthetic process"/>
    <property type="evidence" value="ECO:0007669"/>
    <property type="project" value="UniProtKB-ARBA"/>
</dbReference>
<keyword evidence="3" id="KW-0997">Cell inner membrane</keyword>
<dbReference type="EMBL" id="FYEH01000027">
    <property type="protein sequence ID" value="SNB80086.1"/>
    <property type="molecule type" value="Genomic_DNA"/>
</dbReference>
<dbReference type="Pfam" id="PF03279">
    <property type="entry name" value="Lip_A_acyltrans"/>
    <property type="match status" value="1"/>
</dbReference>
<sequence length="319" mass="35228">MANNRWRQALRAWRQGVEALPVRAFWGLSGWLGPERGGQFGGWLFARFGPWSDRQSIILANLKAAFPTLDRRATAKLAGEIWRNAGIVMAEYPHLSAIADPKGGRIEVVLHSAFRPDRPSVFAGPHLASWEVPALGPIRNGIKMTAVYAPMANPRIDYWLHRWRQAIGATLVPRDGSLRVLLRELRQGGSIGLVMDGRTGGGVPVDFFGMQRSVSPGPAYLALKSGAQLTTMTVERLGPARYRLTIDAPIEADMSLANDQERIVAMMCEVNRRFEAYVRAQPGRWFCMKRAWPKWSMAAAAHAPEVADRLSGAPPSIPA</sequence>
<proteinExistence type="predicted"/>
<reference evidence="7 8" key="1">
    <citation type="submission" date="2017-06" db="EMBL/GenBank/DDBJ databases">
        <authorList>
            <person name="Kim H.J."/>
            <person name="Triplett B.A."/>
        </authorList>
    </citation>
    <scope>NUCLEOTIDE SEQUENCE [LARGE SCALE GENOMIC DNA]</scope>
    <source>
        <strain evidence="7 8">B29T1</strain>
    </source>
</reference>
<evidence type="ECO:0000256" key="2">
    <source>
        <dbReference type="ARBA" id="ARBA00022475"/>
    </source>
</evidence>
<accession>A0A212S4J7</accession>
<dbReference type="PANTHER" id="PTHR30606">
    <property type="entry name" value="LIPID A BIOSYNTHESIS LAUROYL ACYLTRANSFERASE"/>
    <property type="match status" value="1"/>
</dbReference>
<dbReference type="Proteomes" id="UP000197065">
    <property type="component" value="Unassembled WGS sequence"/>
</dbReference>
<dbReference type="GO" id="GO:0016746">
    <property type="term" value="F:acyltransferase activity"/>
    <property type="evidence" value="ECO:0007669"/>
    <property type="project" value="UniProtKB-KW"/>
</dbReference>
<comment type="subcellular location">
    <subcellularLocation>
        <location evidence="1">Cell inner membrane</location>
    </subcellularLocation>
</comment>
<dbReference type="RefSeq" id="WP_165769715.1">
    <property type="nucleotide sequence ID" value="NZ_FYEH01000027.1"/>
</dbReference>
<gene>
    <name evidence="7" type="ORF">SAMN07250955_1273</name>
</gene>
<evidence type="ECO:0000256" key="1">
    <source>
        <dbReference type="ARBA" id="ARBA00004533"/>
    </source>
</evidence>
<evidence type="ECO:0000313" key="8">
    <source>
        <dbReference type="Proteomes" id="UP000197065"/>
    </source>
</evidence>
<keyword evidence="5" id="KW-0472">Membrane</keyword>
<dbReference type="AlphaFoldDB" id="A0A212S4J7"/>
<keyword evidence="8" id="KW-1185">Reference proteome</keyword>
<keyword evidence="6 7" id="KW-0012">Acyltransferase</keyword>
<dbReference type="GO" id="GO:0005886">
    <property type="term" value="C:plasma membrane"/>
    <property type="evidence" value="ECO:0007669"/>
    <property type="project" value="UniProtKB-SubCell"/>
</dbReference>
<dbReference type="InterPro" id="IPR004960">
    <property type="entry name" value="LipA_acyltrans"/>
</dbReference>
<evidence type="ECO:0000256" key="4">
    <source>
        <dbReference type="ARBA" id="ARBA00022679"/>
    </source>
</evidence>
<evidence type="ECO:0000256" key="5">
    <source>
        <dbReference type="ARBA" id="ARBA00023136"/>
    </source>
</evidence>